<protein>
    <submittedName>
        <fullName evidence="2">Uncharacterized protein</fullName>
    </submittedName>
</protein>
<name>A0ABR0EWI7_ZASCE</name>
<feature type="compositionally biased region" description="Acidic residues" evidence="1">
    <location>
        <begin position="370"/>
        <end position="385"/>
    </location>
</feature>
<proteinExistence type="predicted"/>
<feature type="compositionally biased region" description="Low complexity" evidence="1">
    <location>
        <begin position="386"/>
        <end position="398"/>
    </location>
</feature>
<accession>A0ABR0EWI7</accession>
<evidence type="ECO:0000313" key="2">
    <source>
        <dbReference type="EMBL" id="KAK4505556.1"/>
    </source>
</evidence>
<sequence>MENLRRTVAGVQSLLVQDDDFRQLAQSNVRIVQLIYTVDRLEATVQAAVDQVLRERIQAIQATTADRVARTFEQLRANDQERYVDLLKRYNNVCSEGYEPAFHDEELERRQAHAIKVLNNRVKEQSSTIQARDVALARQATTICSLEQLLVQQRFARGRLAFPATPAAAPARSSPIFPPGLSSVSAAPGYYQAYAPVAGITPVSASSGIPSISVPPHFTQAAGPPRCTCAPASASAVNMPLSAPRCPYASGPGYTSSSAPRVAPFTAYGNAPYAPRPAPSFPPSGIPNPPWPTYERPFSPTIRRPAAPAPPAGDEKIPTTPEPIPAVDTPSSPSDFDSNAETLAAGYVRLDSGADDNHADAEDSASSFSDDVDDDLPVLISDDDASSTSSSDFSLATDRSIDDEDDEAWTSVPADEADAAQEAAF</sequence>
<dbReference type="Proteomes" id="UP001305779">
    <property type="component" value="Unassembled WGS sequence"/>
</dbReference>
<keyword evidence="3" id="KW-1185">Reference proteome</keyword>
<feature type="compositionally biased region" description="Polar residues" evidence="1">
    <location>
        <begin position="329"/>
        <end position="341"/>
    </location>
</feature>
<organism evidence="2 3">
    <name type="scientific">Zasmidium cellare</name>
    <name type="common">Wine cellar mold</name>
    <name type="synonym">Racodium cellare</name>
    <dbReference type="NCBI Taxonomy" id="395010"/>
    <lineage>
        <taxon>Eukaryota</taxon>
        <taxon>Fungi</taxon>
        <taxon>Dikarya</taxon>
        <taxon>Ascomycota</taxon>
        <taxon>Pezizomycotina</taxon>
        <taxon>Dothideomycetes</taxon>
        <taxon>Dothideomycetidae</taxon>
        <taxon>Mycosphaerellales</taxon>
        <taxon>Mycosphaerellaceae</taxon>
        <taxon>Zasmidium</taxon>
    </lineage>
</organism>
<reference evidence="2 3" key="1">
    <citation type="journal article" date="2023" name="G3 (Bethesda)">
        <title>A chromosome-level genome assembly of Zasmidium syzygii isolated from banana leaves.</title>
        <authorList>
            <person name="van Westerhoven A.C."/>
            <person name="Mehrabi R."/>
            <person name="Talebi R."/>
            <person name="Steentjes M.B.F."/>
            <person name="Corcolon B."/>
            <person name="Chong P.A."/>
            <person name="Kema G.H.J."/>
            <person name="Seidl M.F."/>
        </authorList>
    </citation>
    <scope>NUCLEOTIDE SEQUENCE [LARGE SCALE GENOMIC DNA]</scope>
    <source>
        <strain evidence="2 3">P124</strain>
    </source>
</reference>
<evidence type="ECO:0000256" key="1">
    <source>
        <dbReference type="SAM" id="MobiDB-lite"/>
    </source>
</evidence>
<feature type="region of interest" description="Disordered" evidence="1">
    <location>
        <begin position="279"/>
        <end position="425"/>
    </location>
</feature>
<evidence type="ECO:0000313" key="3">
    <source>
        <dbReference type="Proteomes" id="UP001305779"/>
    </source>
</evidence>
<comment type="caution">
    <text evidence="2">The sequence shown here is derived from an EMBL/GenBank/DDBJ whole genome shotgun (WGS) entry which is preliminary data.</text>
</comment>
<dbReference type="EMBL" id="JAXOVC010000002">
    <property type="protein sequence ID" value="KAK4505556.1"/>
    <property type="molecule type" value="Genomic_DNA"/>
</dbReference>
<feature type="compositionally biased region" description="Pro residues" evidence="1">
    <location>
        <begin position="279"/>
        <end position="292"/>
    </location>
</feature>
<gene>
    <name evidence="2" type="ORF">PRZ48_003519</name>
</gene>